<dbReference type="AlphaFoldDB" id="A0A9Q9DUG2"/>
<sequence>MRFAIIAASLVAAVAAQYPVAGESCAAPVTVTVTKTMPIGHTPVAPSSGSSYYATSAVYPTGTAGVPDASTVASVKPPVGTGTAAPSGTSPPYPEFTGAASGLKVGSALAGVGAIAALLL</sequence>
<evidence type="ECO:0000313" key="3">
    <source>
        <dbReference type="Proteomes" id="UP001056012"/>
    </source>
</evidence>
<dbReference type="Proteomes" id="UP001056012">
    <property type="component" value="Chromosome 6"/>
</dbReference>
<keyword evidence="3" id="KW-1185">Reference proteome</keyword>
<dbReference type="VEuPathDB" id="FungiDB:yc1106_08252"/>
<reference evidence="2" key="1">
    <citation type="submission" date="2021-12" db="EMBL/GenBank/DDBJ databases">
        <title>Curvularia clavata genome.</title>
        <authorList>
            <person name="Cao Y."/>
        </authorList>
    </citation>
    <scope>NUCLEOTIDE SEQUENCE</scope>
    <source>
        <strain evidence="2">Yc1106</strain>
    </source>
</reference>
<dbReference type="OrthoDB" id="3797664at2759"/>
<feature type="signal peptide" evidence="1">
    <location>
        <begin position="1"/>
        <end position="16"/>
    </location>
</feature>
<organism evidence="2 3">
    <name type="scientific">Curvularia clavata</name>
    <dbReference type="NCBI Taxonomy" id="95742"/>
    <lineage>
        <taxon>Eukaryota</taxon>
        <taxon>Fungi</taxon>
        <taxon>Dikarya</taxon>
        <taxon>Ascomycota</taxon>
        <taxon>Pezizomycotina</taxon>
        <taxon>Dothideomycetes</taxon>
        <taxon>Pleosporomycetidae</taxon>
        <taxon>Pleosporales</taxon>
        <taxon>Pleosporineae</taxon>
        <taxon>Pleosporaceae</taxon>
        <taxon>Curvularia</taxon>
    </lineage>
</organism>
<keyword evidence="1" id="KW-0732">Signal</keyword>
<evidence type="ECO:0000256" key="1">
    <source>
        <dbReference type="SAM" id="SignalP"/>
    </source>
</evidence>
<gene>
    <name evidence="2" type="ORF">yc1106_08252</name>
</gene>
<dbReference type="EMBL" id="CP089279">
    <property type="protein sequence ID" value="USP80978.1"/>
    <property type="molecule type" value="Genomic_DNA"/>
</dbReference>
<evidence type="ECO:0000313" key="2">
    <source>
        <dbReference type="EMBL" id="USP80978.1"/>
    </source>
</evidence>
<name>A0A9Q9DUG2_CURCL</name>
<feature type="chain" id="PRO_5040489447" evidence="1">
    <location>
        <begin position="17"/>
        <end position="120"/>
    </location>
</feature>
<accession>A0A9Q9DUG2</accession>
<protein>
    <submittedName>
        <fullName evidence="2">Uncharacterized protein</fullName>
    </submittedName>
</protein>
<proteinExistence type="predicted"/>